<dbReference type="EMBL" id="MJEQ01004622">
    <property type="protein sequence ID" value="OIT21077.1"/>
    <property type="molecule type" value="Genomic_DNA"/>
</dbReference>
<accession>A0A1J6JTM0</accession>
<reference evidence="2" key="1">
    <citation type="submission" date="2016-11" db="EMBL/GenBank/DDBJ databases">
        <title>The genome of Nicotiana attenuata.</title>
        <authorList>
            <person name="Xu S."/>
            <person name="Brockmoeller T."/>
            <person name="Gaquerel E."/>
            <person name="Navarro A."/>
            <person name="Kuhl H."/>
            <person name="Gase K."/>
            <person name="Ling Z."/>
            <person name="Zhou W."/>
            <person name="Kreitzer C."/>
            <person name="Stanke M."/>
            <person name="Tang H."/>
            <person name="Lyons E."/>
            <person name="Pandey P."/>
            <person name="Pandey S.P."/>
            <person name="Timmermann B."/>
            <person name="Baldwin I.T."/>
        </authorList>
    </citation>
    <scope>NUCLEOTIDE SEQUENCE [LARGE SCALE GENOMIC DNA]</scope>
    <source>
        <strain evidence="2">UT</strain>
    </source>
</reference>
<dbReference type="SUPFAM" id="SSF101148">
    <property type="entry name" value="Plant invertase/pectin methylesterase inhibitor"/>
    <property type="match status" value="1"/>
</dbReference>
<dbReference type="AlphaFoldDB" id="A0A1J6JTM0"/>
<dbReference type="Gramene" id="OIT21077">
    <property type="protein sequence ID" value="OIT21077"/>
    <property type="gene ID" value="A4A49_40641"/>
</dbReference>
<dbReference type="InterPro" id="IPR035513">
    <property type="entry name" value="Invertase/methylesterase_inhib"/>
</dbReference>
<organism evidence="2 3">
    <name type="scientific">Nicotiana attenuata</name>
    <name type="common">Coyote tobacco</name>
    <dbReference type="NCBI Taxonomy" id="49451"/>
    <lineage>
        <taxon>Eukaryota</taxon>
        <taxon>Viridiplantae</taxon>
        <taxon>Streptophyta</taxon>
        <taxon>Embryophyta</taxon>
        <taxon>Tracheophyta</taxon>
        <taxon>Spermatophyta</taxon>
        <taxon>Magnoliopsida</taxon>
        <taxon>eudicotyledons</taxon>
        <taxon>Gunneridae</taxon>
        <taxon>Pentapetalae</taxon>
        <taxon>asterids</taxon>
        <taxon>lamiids</taxon>
        <taxon>Solanales</taxon>
        <taxon>Solanaceae</taxon>
        <taxon>Nicotianoideae</taxon>
        <taxon>Nicotianeae</taxon>
        <taxon>Nicotiana</taxon>
    </lineage>
</organism>
<gene>
    <name evidence="2" type="ORF">A4A49_40641</name>
</gene>
<feature type="signal peptide" evidence="1">
    <location>
        <begin position="1"/>
        <end position="24"/>
    </location>
</feature>
<evidence type="ECO:0008006" key="4">
    <source>
        <dbReference type="Google" id="ProtNLM"/>
    </source>
</evidence>
<evidence type="ECO:0000313" key="3">
    <source>
        <dbReference type="Proteomes" id="UP000187609"/>
    </source>
</evidence>
<dbReference type="Proteomes" id="UP000187609">
    <property type="component" value="Unassembled WGS sequence"/>
</dbReference>
<evidence type="ECO:0000313" key="2">
    <source>
        <dbReference type="EMBL" id="OIT21077.1"/>
    </source>
</evidence>
<protein>
    <recommendedName>
        <fullName evidence="4">Pectinesterase inhibitor domain-containing protein</fullName>
    </recommendedName>
</protein>
<feature type="chain" id="PRO_5012950124" description="Pectinesterase inhibitor domain-containing protein" evidence="1">
    <location>
        <begin position="25"/>
        <end position="173"/>
    </location>
</feature>
<keyword evidence="3" id="KW-1185">Reference proteome</keyword>
<keyword evidence="1" id="KW-0732">Signal</keyword>
<sequence length="173" mass="19229">MDKFTFQFPLIFCFLLFSPLYSNAAPISKSNNNNNNNNATALLNKACSRASDKPFCMNYLKSNPKVMAATTSKGTKLSPQAIEAYNHCKNHWNELASGLERSVKNIRYQQGYAYDTTDYELKVNLDKAANCGRVLESARIHDPVFAEANKKVSLAVMGADAILVDVKPPQKLD</sequence>
<evidence type="ECO:0000256" key="1">
    <source>
        <dbReference type="SAM" id="SignalP"/>
    </source>
</evidence>
<comment type="caution">
    <text evidence="2">The sequence shown here is derived from an EMBL/GenBank/DDBJ whole genome shotgun (WGS) entry which is preliminary data.</text>
</comment>
<dbReference type="OMA" id="DKAANCG"/>
<dbReference type="PANTHER" id="PTHR31890:SF15">
    <property type="entry name" value="P18 PROTEIN"/>
    <property type="match status" value="1"/>
</dbReference>
<name>A0A1J6JTM0_NICAT</name>
<dbReference type="PANTHER" id="PTHR31890">
    <property type="entry name" value="PLANT INVERTASE/PECTIN METHYLESTERASE INHIBITOR SUPERFAMILY PROTEIN"/>
    <property type="match status" value="1"/>
</dbReference>
<proteinExistence type="predicted"/>